<dbReference type="GO" id="GO:0006508">
    <property type="term" value="P:proteolysis"/>
    <property type="evidence" value="ECO:0007669"/>
    <property type="project" value="UniProtKB-KW"/>
</dbReference>
<accession>A0A0B6TH60</accession>
<dbReference type="RefSeq" id="WP_042621778.1">
    <property type="nucleotide sequence ID" value="NZ_CP007790.1"/>
</dbReference>
<dbReference type="KEGG" id="cmq:B840_08470"/>
<evidence type="ECO:0000256" key="1">
    <source>
        <dbReference type="ARBA" id="ARBA00007074"/>
    </source>
</evidence>
<dbReference type="PANTHER" id="PTHR47359:SF3">
    <property type="entry name" value="NLP_P60 DOMAIN-CONTAINING PROTEIN-RELATED"/>
    <property type="match status" value="1"/>
</dbReference>
<evidence type="ECO:0000259" key="6">
    <source>
        <dbReference type="PROSITE" id="PS51935"/>
    </source>
</evidence>
<dbReference type="GO" id="GO:0008234">
    <property type="term" value="F:cysteine-type peptidase activity"/>
    <property type="evidence" value="ECO:0007669"/>
    <property type="project" value="UniProtKB-KW"/>
</dbReference>
<evidence type="ECO:0000256" key="4">
    <source>
        <dbReference type="ARBA" id="ARBA00022807"/>
    </source>
</evidence>
<dbReference type="HOGENOM" id="CLU_016043_6_0_11"/>
<evidence type="ECO:0000256" key="5">
    <source>
        <dbReference type="SAM" id="SignalP"/>
    </source>
</evidence>
<proteinExistence type="inferred from homology"/>
<comment type="similarity">
    <text evidence="1">Belongs to the peptidase C40 family.</text>
</comment>
<gene>
    <name evidence="7" type="ORF">B840_08470</name>
</gene>
<dbReference type="AlphaFoldDB" id="A0A0B6TH60"/>
<dbReference type="EMBL" id="CP007790">
    <property type="protein sequence ID" value="AJK69292.1"/>
    <property type="molecule type" value="Genomic_DNA"/>
</dbReference>
<feature type="chain" id="PRO_5002124856" evidence="5">
    <location>
        <begin position="36"/>
        <end position="212"/>
    </location>
</feature>
<dbReference type="InterPro" id="IPR000064">
    <property type="entry name" value="NLP_P60_dom"/>
</dbReference>
<keyword evidence="3 7" id="KW-0378">Hydrolase</keyword>
<feature type="domain" description="NlpC/P60" evidence="6">
    <location>
        <begin position="98"/>
        <end position="212"/>
    </location>
</feature>
<reference evidence="7 8" key="1">
    <citation type="submission" date="2014-05" db="EMBL/GenBank/DDBJ databases">
        <title>Complete genome sequence of Corynebacterium marinum DSM 44953.</title>
        <authorList>
            <person name="Schaffert L."/>
            <person name="Albersmeier A."/>
            <person name="Kalinowski J."/>
            <person name="Ruckert C."/>
        </authorList>
    </citation>
    <scope>NUCLEOTIDE SEQUENCE [LARGE SCALE GENOMIC DNA]</scope>
    <source>
        <strain evidence="7 8">DSM 44953</strain>
    </source>
</reference>
<keyword evidence="5" id="KW-0732">Signal</keyword>
<keyword evidence="2" id="KW-0645">Protease</keyword>
<evidence type="ECO:0000313" key="8">
    <source>
        <dbReference type="Proteomes" id="UP000031928"/>
    </source>
</evidence>
<keyword evidence="8" id="KW-1185">Reference proteome</keyword>
<sequence length="212" mass="21878">MVEHRRINKTFTRRIATASAVVMGATVLAPGVAGAVEVVIPNTDVRVEVPGLENVQGLQAVPNVEQFVPSLQQSANTYVANVAAPAPAQAPAAAPAASSSGQAIVDAVRSKVGAPYAWGATGPSAFDCSGLTTWAYQQVGKSIPRTSQAQAAQGQQIPLDQLQPGDIIAYYGGATHVGIYAGNGMIIDALNSGTPVGERPLHFQPIHSAVRF</sequence>
<feature type="signal peptide" evidence="5">
    <location>
        <begin position="1"/>
        <end position="35"/>
    </location>
</feature>
<organism evidence="7 8">
    <name type="scientific">Corynebacterium marinum DSM 44953</name>
    <dbReference type="NCBI Taxonomy" id="1224162"/>
    <lineage>
        <taxon>Bacteria</taxon>
        <taxon>Bacillati</taxon>
        <taxon>Actinomycetota</taxon>
        <taxon>Actinomycetes</taxon>
        <taxon>Mycobacteriales</taxon>
        <taxon>Corynebacteriaceae</taxon>
        <taxon>Corynebacterium</taxon>
    </lineage>
</organism>
<dbReference type="SUPFAM" id="SSF54001">
    <property type="entry name" value="Cysteine proteinases"/>
    <property type="match status" value="1"/>
</dbReference>
<evidence type="ECO:0000256" key="2">
    <source>
        <dbReference type="ARBA" id="ARBA00022670"/>
    </source>
</evidence>
<keyword evidence="4" id="KW-0788">Thiol protease</keyword>
<dbReference type="EC" id="3.4.-.-" evidence="7"/>
<protein>
    <submittedName>
        <fullName evidence="7">Putative endopeptidase</fullName>
        <ecNumber evidence="7">3.4.-.-</ecNumber>
    </submittedName>
</protein>
<dbReference type="STRING" id="1224162.B840_08470"/>
<dbReference type="PANTHER" id="PTHR47359">
    <property type="entry name" value="PEPTIDOGLYCAN DL-ENDOPEPTIDASE CWLO"/>
    <property type="match status" value="1"/>
</dbReference>
<evidence type="ECO:0000313" key="7">
    <source>
        <dbReference type="EMBL" id="AJK69292.1"/>
    </source>
</evidence>
<dbReference type="Proteomes" id="UP000031928">
    <property type="component" value="Chromosome"/>
</dbReference>
<dbReference type="Pfam" id="PF00877">
    <property type="entry name" value="NLPC_P60"/>
    <property type="match status" value="1"/>
</dbReference>
<dbReference type="InterPro" id="IPR038765">
    <property type="entry name" value="Papain-like_cys_pep_sf"/>
</dbReference>
<dbReference type="InterPro" id="IPR051794">
    <property type="entry name" value="PG_Endopeptidase_C40"/>
</dbReference>
<dbReference type="PROSITE" id="PS51935">
    <property type="entry name" value="NLPC_P60"/>
    <property type="match status" value="1"/>
</dbReference>
<evidence type="ECO:0000256" key="3">
    <source>
        <dbReference type="ARBA" id="ARBA00022801"/>
    </source>
</evidence>
<dbReference type="Gene3D" id="3.90.1720.10">
    <property type="entry name" value="endopeptidase domain like (from Nostoc punctiforme)"/>
    <property type="match status" value="1"/>
</dbReference>
<name>A0A0B6TH60_9CORY</name>